<dbReference type="OrthoDB" id="6406479at2759"/>
<dbReference type="AlphaFoldDB" id="A0A8X6G813"/>
<reference evidence="2" key="1">
    <citation type="submission" date="2020-07" db="EMBL/GenBank/DDBJ databases">
        <title>Multicomponent nature underlies the extraordinary mechanical properties of spider dragline silk.</title>
        <authorList>
            <person name="Kono N."/>
            <person name="Nakamura H."/>
            <person name="Mori M."/>
            <person name="Yoshida Y."/>
            <person name="Ohtoshi R."/>
            <person name="Malay A.D."/>
            <person name="Moran D.A.P."/>
            <person name="Tomita M."/>
            <person name="Numata K."/>
            <person name="Arakawa K."/>
        </authorList>
    </citation>
    <scope>NUCLEOTIDE SEQUENCE</scope>
</reference>
<feature type="compositionally biased region" description="Basic and acidic residues" evidence="1">
    <location>
        <begin position="1"/>
        <end position="13"/>
    </location>
</feature>
<evidence type="ECO:0000313" key="3">
    <source>
        <dbReference type="Proteomes" id="UP000887116"/>
    </source>
</evidence>
<proteinExistence type="predicted"/>
<keyword evidence="3" id="KW-1185">Reference proteome</keyword>
<comment type="caution">
    <text evidence="2">The sequence shown here is derived from an EMBL/GenBank/DDBJ whole genome shotgun (WGS) entry which is preliminary data.</text>
</comment>
<accession>A0A8X6G813</accession>
<dbReference type="Proteomes" id="UP000887116">
    <property type="component" value="Unassembled WGS sequence"/>
</dbReference>
<evidence type="ECO:0000313" key="2">
    <source>
        <dbReference type="EMBL" id="GFQ99055.1"/>
    </source>
</evidence>
<name>A0A8X6G813_TRICU</name>
<gene>
    <name evidence="2" type="ORF">TNCT_301491</name>
</gene>
<evidence type="ECO:0000256" key="1">
    <source>
        <dbReference type="SAM" id="MobiDB-lite"/>
    </source>
</evidence>
<organism evidence="2 3">
    <name type="scientific">Trichonephila clavata</name>
    <name type="common">Joro spider</name>
    <name type="synonym">Nephila clavata</name>
    <dbReference type="NCBI Taxonomy" id="2740835"/>
    <lineage>
        <taxon>Eukaryota</taxon>
        <taxon>Metazoa</taxon>
        <taxon>Ecdysozoa</taxon>
        <taxon>Arthropoda</taxon>
        <taxon>Chelicerata</taxon>
        <taxon>Arachnida</taxon>
        <taxon>Araneae</taxon>
        <taxon>Araneomorphae</taxon>
        <taxon>Entelegynae</taxon>
        <taxon>Araneoidea</taxon>
        <taxon>Nephilidae</taxon>
        <taxon>Trichonephila</taxon>
    </lineage>
</organism>
<dbReference type="EMBL" id="BMAO01024961">
    <property type="protein sequence ID" value="GFQ99055.1"/>
    <property type="molecule type" value="Genomic_DNA"/>
</dbReference>
<feature type="region of interest" description="Disordered" evidence="1">
    <location>
        <begin position="1"/>
        <end position="64"/>
    </location>
</feature>
<sequence length="97" mass="10718">MRGWREPLAEKRGHNNCQPRAENDSICRPGSPDIEALTASPGSVRTPEKDRSVGFGSREHPHHSHISAELPALCTLRCVCTRTFPFPIFPGEMPTPS</sequence>
<protein>
    <submittedName>
        <fullName evidence="2">Uncharacterized protein</fullName>
    </submittedName>
</protein>